<dbReference type="AlphaFoldDB" id="A0AAW3JUK6"/>
<evidence type="ECO:0000256" key="1">
    <source>
        <dbReference type="SAM" id="Phobius"/>
    </source>
</evidence>
<dbReference type="Pfam" id="PF12730">
    <property type="entry name" value="ABC2_membrane_4"/>
    <property type="match status" value="1"/>
</dbReference>
<dbReference type="PANTHER" id="PTHR37305">
    <property type="entry name" value="INTEGRAL MEMBRANE PROTEIN-RELATED"/>
    <property type="match status" value="1"/>
</dbReference>
<feature type="transmembrane region" description="Helical" evidence="1">
    <location>
        <begin position="253"/>
        <end position="275"/>
    </location>
</feature>
<evidence type="ECO:0000313" key="2">
    <source>
        <dbReference type="EMBL" id="KQC86537.1"/>
    </source>
</evidence>
<reference evidence="2 3" key="1">
    <citation type="submission" date="2015-10" db="EMBL/GenBank/DDBJ databases">
        <title>Butyribacter intestini gen. nov., sp. nov., a butyric acid-producing bacterium of the family Lachnospiraceae isolated from the human faeces.</title>
        <authorList>
            <person name="Zou Y."/>
            <person name="Xue W."/>
            <person name="Luo G."/>
            <person name="Lv M."/>
        </authorList>
    </citation>
    <scope>NUCLEOTIDE SEQUENCE [LARGE SCALE GENOMIC DNA]</scope>
    <source>
        <strain evidence="2 3">TF01-11</strain>
    </source>
</reference>
<organism evidence="2 3">
    <name type="scientific">Butyribacter intestini</name>
    <dbReference type="NCBI Taxonomy" id="1703332"/>
    <lineage>
        <taxon>Bacteria</taxon>
        <taxon>Bacillati</taxon>
        <taxon>Bacillota</taxon>
        <taxon>Clostridia</taxon>
        <taxon>Lachnospirales</taxon>
        <taxon>Lachnospiraceae</taxon>
        <taxon>Butyribacter</taxon>
    </lineage>
</organism>
<dbReference type="PANTHER" id="PTHR37305:SF1">
    <property type="entry name" value="MEMBRANE PROTEIN"/>
    <property type="match status" value="1"/>
</dbReference>
<dbReference type="RefSeq" id="WP_055942174.1">
    <property type="nucleotide sequence ID" value="NZ_JAQDCV010000001.1"/>
</dbReference>
<feature type="transmembrane region" description="Helical" evidence="1">
    <location>
        <begin position="168"/>
        <end position="192"/>
    </location>
</feature>
<proteinExistence type="predicted"/>
<dbReference type="Proteomes" id="UP000050833">
    <property type="component" value="Unassembled WGS sequence"/>
</dbReference>
<evidence type="ECO:0000313" key="3">
    <source>
        <dbReference type="Proteomes" id="UP000050833"/>
    </source>
</evidence>
<accession>A0AAW3JUK6</accession>
<keyword evidence="1" id="KW-0472">Membrane</keyword>
<keyword evidence="3" id="KW-1185">Reference proteome</keyword>
<protein>
    <recommendedName>
        <fullName evidence="4">ABC-2 family transporter protein</fullName>
    </recommendedName>
</protein>
<feature type="transmembrane region" description="Helical" evidence="1">
    <location>
        <begin position="82"/>
        <end position="105"/>
    </location>
</feature>
<keyword evidence="1" id="KW-1133">Transmembrane helix</keyword>
<feature type="transmembrane region" description="Helical" evidence="1">
    <location>
        <begin position="131"/>
        <end position="156"/>
    </location>
</feature>
<comment type="caution">
    <text evidence="2">The sequence shown here is derived from an EMBL/GenBank/DDBJ whole genome shotgun (WGS) entry which is preliminary data.</text>
</comment>
<gene>
    <name evidence="2" type="ORF">APZ18_05005</name>
</gene>
<keyword evidence="1" id="KW-0812">Transmembrane</keyword>
<dbReference type="EMBL" id="LLKB01000001">
    <property type="protein sequence ID" value="KQC86537.1"/>
    <property type="molecule type" value="Genomic_DNA"/>
</dbReference>
<evidence type="ECO:0008006" key="4">
    <source>
        <dbReference type="Google" id="ProtNLM"/>
    </source>
</evidence>
<feature type="transmembrane region" description="Helical" evidence="1">
    <location>
        <begin position="20"/>
        <end position="38"/>
    </location>
</feature>
<feature type="transmembrane region" description="Helical" evidence="1">
    <location>
        <begin position="204"/>
        <end position="226"/>
    </location>
</feature>
<sequence>MFNIIKMDLYKMFKMRSFYVVNIIAMVSVAIMLLFVVVDADKTDLKGSNATTVYEDKDQNVKLGVDVDDSQLLGTEQNVLTIYSSFMSSGFYLFFSVIFTMIFALSENKNGYIKNIGGQVRHRWQLFVSKLTAIFIYIFMFDLILLVVQSVIWFIAKGNFGAGSFSEYITFIISQFLLQYVFVTVCTAIAIITKSRVFSMTVAVCMSFGMGKLACMGIDAGIYKLLNREVSLEKYLITTKIGNMLPNMDMAQIRNIIVFAAVYFIVSVFVGIISVEKRDMV</sequence>
<name>A0AAW3JUK6_9FIRM</name>